<dbReference type="SUPFAM" id="SSF54695">
    <property type="entry name" value="POZ domain"/>
    <property type="match status" value="1"/>
</dbReference>
<dbReference type="Pfam" id="PF00651">
    <property type="entry name" value="BTB"/>
    <property type="match status" value="1"/>
</dbReference>
<gene>
    <name evidence="2" type="ORF">FKW77_004412</name>
</gene>
<feature type="domain" description="BTB" evidence="1">
    <location>
        <begin position="25"/>
        <end position="94"/>
    </location>
</feature>
<evidence type="ECO:0000313" key="2">
    <source>
        <dbReference type="EMBL" id="QDS71484.1"/>
    </source>
</evidence>
<dbReference type="PANTHER" id="PTHR47843:SF5">
    <property type="entry name" value="BTB_POZ DOMAIN PROTEIN"/>
    <property type="match status" value="1"/>
</dbReference>
<dbReference type="InterPro" id="IPR000210">
    <property type="entry name" value="BTB/POZ_dom"/>
</dbReference>
<dbReference type="OrthoDB" id="6359816at2759"/>
<proteinExistence type="predicted"/>
<name>A0A517L773_9PEZI</name>
<dbReference type="Proteomes" id="UP000316270">
    <property type="component" value="Chromosome 6"/>
</dbReference>
<dbReference type="Gene3D" id="3.30.710.10">
    <property type="entry name" value="Potassium Channel Kv1.1, Chain A"/>
    <property type="match status" value="1"/>
</dbReference>
<dbReference type="EMBL" id="CP042190">
    <property type="protein sequence ID" value="QDS71484.1"/>
    <property type="molecule type" value="Genomic_DNA"/>
</dbReference>
<dbReference type="PROSITE" id="PS50097">
    <property type="entry name" value="BTB"/>
    <property type="match status" value="1"/>
</dbReference>
<dbReference type="STRING" id="50376.A0A517L773"/>
<dbReference type="InterPro" id="IPR011333">
    <property type="entry name" value="SKP1/BTB/POZ_sf"/>
</dbReference>
<evidence type="ECO:0000259" key="1">
    <source>
        <dbReference type="PROSITE" id="PS50097"/>
    </source>
</evidence>
<protein>
    <recommendedName>
        <fullName evidence="1">BTB domain-containing protein</fullName>
    </recommendedName>
</protein>
<accession>A0A517L773</accession>
<sequence>MELRLEDLKAQSAALGSLLESSQHADLVIRCKGGTMIKAHKSIVCAQSKFFENACKPGRFKEGQENVVILELGDSDTIKAMINFLYTAHYPANSAHRPLFHFHARMYIVADFFDIASLKKRALQMFEANAKLLDVSNCRTAFFAMIRSLYTDDAASEEHLRKIITACANRAMPMLLKPVEGNKIEILSLVEEYPALARDLVMASGAVMKNVNSVNWRLKCSHCGWVWATAPKEDPAYFDSDGDDYLVCPSCQIDMSWSEWKDCRIEGDWCQ</sequence>
<organism evidence="2 3">
    <name type="scientific">Venturia effusa</name>
    <dbReference type="NCBI Taxonomy" id="50376"/>
    <lineage>
        <taxon>Eukaryota</taxon>
        <taxon>Fungi</taxon>
        <taxon>Dikarya</taxon>
        <taxon>Ascomycota</taxon>
        <taxon>Pezizomycotina</taxon>
        <taxon>Dothideomycetes</taxon>
        <taxon>Pleosporomycetidae</taxon>
        <taxon>Venturiales</taxon>
        <taxon>Venturiaceae</taxon>
        <taxon>Venturia</taxon>
    </lineage>
</organism>
<reference evidence="2 3" key="1">
    <citation type="submission" date="2019-07" db="EMBL/GenBank/DDBJ databases">
        <title>Finished genome of Venturia effusa.</title>
        <authorList>
            <person name="Young C.A."/>
            <person name="Cox M.P."/>
            <person name="Ganley A.R.D."/>
            <person name="David W.J."/>
        </authorList>
    </citation>
    <scope>NUCLEOTIDE SEQUENCE [LARGE SCALE GENOMIC DNA]</scope>
    <source>
        <strain evidence="3">albino</strain>
    </source>
</reference>
<evidence type="ECO:0000313" key="3">
    <source>
        <dbReference type="Proteomes" id="UP000316270"/>
    </source>
</evidence>
<dbReference type="AlphaFoldDB" id="A0A517L773"/>
<dbReference type="PANTHER" id="PTHR47843">
    <property type="entry name" value="BTB DOMAIN-CONTAINING PROTEIN-RELATED"/>
    <property type="match status" value="1"/>
</dbReference>
<keyword evidence="3" id="KW-1185">Reference proteome</keyword>
<dbReference type="CDD" id="cd18186">
    <property type="entry name" value="BTB_POZ_ZBTB_KLHL-like"/>
    <property type="match status" value="1"/>
</dbReference>